<comment type="function">
    <text evidence="1">Component of the ubiquinol-cytochrome c reductase complex (complex III or cytochrome b-c1 complex), which is a respiratory chain that generates an electrochemical potential coupled to ATP synthesis.</text>
</comment>
<dbReference type="InterPro" id="IPR006311">
    <property type="entry name" value="TAT_signal"/>
</dbReference>
<evidence type="ECO:0000256" key="21">
    <source>
        <dbReference type="RuleBase" id="RU004497"/>
    </source>
</evidence>
<keyword evidence="8" id="KW-1003">Cell membrane</keyword>
<keyword evidence="14 20" id="KW-1133">Transmembrane helix</keyword>
<comment type="subcellular location">
    <subcellularLocation>
        <location evidence="2">Cell membrane</location>
        <topology evidence="2">Single-pass membrane protein</topology>
    </subcellularLocation>
</comment>
<evidence type="ECO:0000256" key="17">
    <source>
        <dbReference type="ARBA" id="ARBA00023136"/>
    </source>
</evidence>
<comment type="catalytic activity">
    <reaction evidence="19 20">
        <text>a quinol + 2 Fe(III)-[cytochrome c](out) = a quinone + 2 Fe(II)-[cytochrome c](out) + 2 H(+)(out)</text>
        <dbReference type="Rhea" id="RHEA:11484"/>
        <dbReference type="Rhea" id="RHEA-COMP:10350"/>
        <dbReference type="Rhea" id="RHEA-COMP:14399"/>
        <dbReference type="ChEBI" id="CHEBI:15378"/>
        <dbReference type="ChEBI" id="CHEBI:24646"/>
        <dbReference type="ChEBI" id="CHEBI:29033"/>
        <dbReference type="ChEBI" id="CHEBI:29034"/>
        <dbReference type="ChEBI" id="CHEBI:132124"/>
        <dbReference type="EC" id="7.1.1.8"/>
    </reaction>
</comment>
<evidence type="ECO:0000256" key="18">
    <source>
        <dbReference type="ARBA" id="ARBA00023157"/>
    </source>
</evidence>
<dbReference type="GO" id="GO:0051537">
    <property type="term" value="F:2 iron, 2 sulfur cluster binding"/>
    <property type="evidence" value="ECO:0007669"/>
    <property type="project" value="UniProtKB-KW"/>
</dbReference>
<dbReference type="CDD" id="cd03470">
    <property type="entry name" value="Rieske_cytochrome_bc1"/>
    <property type="match status" value="1"/>
</dbReference>
<dbReference type="HOGENOM" id="CLU_055690_0_2_6"/>
<dbReference type="eggNOG" id="COG0723">
    <property type="taxonomic scope" value="Bacteria"/>
</dbReference>
<dbReference type="InterPro" id="IPR005805">
    <property type="entry name" value="Rieske_Fe-S_prot_C"/>
</dbReference>
<dbReference type="InterPro" id="IPR014349">
    <property type="entry name" value="Rieske_Fe-S_prot"/>
</dbReference>
<dbReference type="AlphaFoldDB" id="A1WTG4"/>
<dbReference type="Gene3D" id="2.102.10.10">
    <property type="entry name" value="Rieske [2Fe-2S] iron-sulphur domain"/>
    <property type="match status" value="1"/>
</dbReference>
<dbReference type="STRING" id="349124.Hhal_0182"/>
<feature type="transmembrane region" description="Helical" evidence="20">
    <location>
        <begin position="20"/>
        <end position="40"/>
    </location>
</feature>
<keyword evidence="11" id="KW-0479">Metal-binding</keyword>
<keyword evidence="18" id="KW-1015">Disulfide bond</keyword>
<protein>
    <recommendedName>
        <fullName evidence="6 20">Ubiquinol-cytochrome c reductase iron-sulfur subunit</fullName>
        <ecNumber evidence="5 20">7.1.1.8</ecNumber>
    </recommendedName>
</protein>
<evidence type="ECO:0000256" key="2">
    <source>
        <dbReference type="ARBA" id="ARBA00004162"/>
    </source>
</evidence>
<evidence type="ECO:0000256" key="12">
    <source>
        <dbReference type="ARBA" id="ARBA00022967"/>
    </source>
</evidence>
<evidence type="ECO:0000256" key="20">
    <source>
        <dbReference type="RuleBase" id="RU004494"/>
    </source>
</evidence>
<proteinExistence type="inferred from homology"/>
<dbReference type="InterPro" id="IPR006317">
    <property type="entry name" value="Ubiquinol_cyt_c_Rdtase_Fe-S-su"/>
</dbReference>
<dbReference type="PANTHER" id="PTHR10134">
    <property type="entry name" value="CYTOCHROME B-C1 COMPLEX SUBUNIT RIESKE, MITOCHONDRIAL"/>
    <property type="match status" value="1"/>
</dbReference>
<evidence type="ECO:0000256" key="15">
    <source>
        <dbReference type="ARBA" id="ARBA00023004"/>
    </source>
</evidence>
<dbReference type="GO" id="GO:0005886">
    <property type="term" value="C:plasma membrane"/>
    <property type="evidence" value="ECO:0007669"/>
    <property type="project" value="UniProtKB-SubCell"/>
</dbReference>
<dbReference type="NCBIfam" id="TIGR01416">
    <property type="entry name" value="Rieske_proteo"/>
    <property type="match status" value="1"/>
</dbReference>
<keyword evidence="15" id="KW-0408">Iron</keyword>
<feature type="compositionally biased region" description="Basic and acidic residues" evidence="22">
    <location>
        <begin position="93"/>
        <end position="105"/>
    </location>
</feature>
<dbReference type="Pfam" id="PF00355">
    <property type="entry name" value="Rieske"/>
    <property type="match status" value="1"/>
</dbReference>
<keyword evidence="17 20" id="KW-0472">Membrane</keyword>
<dbReference type="InterPro" id="IPR019470">
    <property type="entry name" value="Ubiq_cytC_Rdtase_Fe-S_su_TAT"/>
</dbReference>
<dbReference type="GO" id="GO:0016491">
    <property type="term" value="F:oxidoreductase activity"/>
    <property type="evidence" value="ECO:0007669"/>
    <property type="project" value="UniProtKB-KW"/>
</dbReference>
<dbReference type="EC" id="7.1.1.8" evidence="5 20"/>
<evidence type="ECO:0000256" key="1">
    <source>
        <dbReference type="ARBA" id="ARBA00002444"/>
    </source>
</evidence>
<feature type="region of interest" description="Disordered" evidence="22">
    <location>
        <begin position="175"/>
        <end position="205"/>
    </location>
</feature>
<dbReference type="Pfam" id="PF10399">
    <property type="entry name" value="UCR_Fe-S_N"/>
    <property type="match status" value="1"/>
</dbReference>
<evidence type="ECO:0000256" key="4">
    <source>
        <dbReference type="ARBA" id="ARBA00011649"/>
    </source>
</evidence>
<feature type="domain" description="Rieske" evidence="23">
    <location>
        <begin position="87"/>
        <end position="192"/>
    </location>
</feature>
<comment type="similarity">
    <text evidence="3">Belongs to the Rieske iron-sulfur protein family.</text>
</comment>
<dbReference type="OrthoDB" id="9767869at2"/>
<dbReference type="GO" id="GO:0046872">
    <property type="term" value="F:metal ion binding"/>
    <property type="evidence" value="ECO:0007669"/>
    <property type="project" value="UniProtKB-KW"/>
</dbReference>
<dbReference type="KEGG" id="hha:Hhal_0182"/>
<dbReference type="PROSITE" id="PS51296">
    <property type="entry name" value="RIESKE"/>
    <property type="match status" value="1"/>
</dbReference>
<dbReference type="EMBL" id="CP000544">
    <property type="protein sequence ID" value="ABM60976.1"/>
    <property type="molecule type" value="Genomic_DNA"/>
</dbReference>
<evidence type="ECO:0000256" key="10">
    <source>
        <dbReference type="ARBA" id="ARBA00022714"/>
    </source>
</evidence>
<name>A1WTG4_HALHL</name>
<keyword evidence="10" id="KW-0001">2Fe-2S</keyword>
<dbReference type="GO" id="GO:0008121">
    <property type="term" value="F:quinol-cytochrome-c reductase activity"/>
    <property type="evidence" value="ECO:0007669"/>
    <property type="project" value="UniProtKB-EC"/>
</dbReference>
<dbReference type="SUPFAM" id="SSF50022">
    <property type="entry name" value="ISP domain"/>
    <property type="match status" value="1"/>
</dbReference>
<dbReference type="Proteomes" id="UP000000647">
    <property type="component" value="Chromosome"/>
</dbReference>
<evidence type="ECO:0000256" key="6">
    <source>
        <dbReference type="ARBA" id="ARBA00019816"/>
    </source>
</evidence>
<dbReference type="PROSITE" id="PS51318">
    <property type="entry name" value="TAT"/>
    <property type="match status" value="1"/>
</dbReference>
<feature type="compositionally biased region" description="Basic and acidic residues" evidence="22">
    <location>
        <begin position="181"/>
        <end position="198"/>
    </location>
</feature>
<comment type="subunit">
    <text evidence="4 21">The main subunits of complex b-c1 are: cytochrome b, cytochrome c1 and the Rieske protein.</text>
</comment>
<evidence type="ECO:0000256" key="11">
    <source>
        <dbReference type="ARBA" id="ARBA00022723"/>
    </source>
</evidence>
<evidence type="ECO:0000313" key="25">
    <source>
        <dbReference type="Proteomes" id="UP000000647"/>
    </source>
</evidence>
<evidence type="ECO:0000259" key="23">
    <source>
        <dbReference type="PROSITE" id="PS51296"/>
    </source>
</evidence>
<evidence type="ECO:0000256" key="13">
    <source>
        <dbReference type="ARBA" id="ARBA00022982"/>
    </source>
</evidence>
<keyword evidence="9 20" id="KW-0812">Transmembrane</keyword>
<evidence type="ECO:0000256" key="5">
    <source>
        <dbReference type="ARBA" id="ARBA00012951"/>
    </source>
</evidence>
<evidence type="ECO:0000313" key="24">
    <source>
        <dbReference type="EMBL" id="ABM60976.1"/>
    </source>
</evidence>
<evidence type="ECO:0000256" key="8">
    <source>
        <dbReference type="ARBA" id="ARBA00022475"/>
    </source>
</evidence>
<keyword evidence="7 20" id="KW-0813">Transport</keyword>
<keyword evidence="24" id="KW-0560">Oxidoreductase</keyword>
<organism evidence="24 25">
    <name type="scientific">Halorhodospira halophila (strain DSM 244 / SL1)</name>
    <name type="common">Ectothiorhodospira halophila (strain DSM 244 / SL1)</name>
    <dbReference type="NCBI Taxonomy" id="349124"/>
    <lineage>
        <taxon>Bacteria</taxon>
        <taxon>Pseudomonadati</taxon>
        <taxon>Pseudomonadota</taxon>
        <taxon>Gammaproteobacteria</taxon>
        <taxon>Chromatiales</taxon>
        <taxon>Ectothiorhodospiraceae</taxon>
        <taxon>Halorhodospira</taxon>
    </lineage>
</organism>
<evidence type="ECO:0000256" key="16">
    <source>
        <dbReference type="ARBA" id="ARBA00023014"/>
    </source>
</evidence>
<keyword evidence="25" id="KW-1185">Reference proteome</keyword>
<reference evidence="25" key="1">
    <citation type="submission" date="2006-12" db="EMBL/GenBank/DDBJ databases">
        <title>Complete sequence of Halorhodospira halophila SL1.</title>
        <authorList>
            <consortium name="US DOE Joint Genome Institute"/>
            <person name="Copeland A."/>
            <person name="Lucas S."/>
            <person name="Lapidus A."/>
            <person name="Barry K."/>
            <person name="Detter J.C."/>
            <person name="Glavina del Rio T."/>
            <person name="Hammon N."/>
            <person name="Israni S."/>
            <person name="Dalin E."/>
            <person name="Tice H."/>
            <person name="Pitluck S."/>
            <person name="Saunders E."/>
            <person name="Brettin T."/>
            <person name="Bruce D."/>
            <person name="Han C."/>
            <person name="Tapia R."/>
            <person name="Schmutz J."/>
            <person name="Larimer F."/>
            <person name="Land M."/>
            <person name="Hauser L."/>
            <person name="Kyrpides N."/>
            <person name="Mikhailova N."/>
            <person name="Hoff W."/>
            <person name="Richardson P."/>
        </authorList>
    </citation>
    <scope>NUCLEOTIDE SEQUENCE [LARGE SCALE GENOMIC DNA]</scope>
    <source>
        <strain evidence="25">DSM 244 / SL1</strain>
    </source>
</reference>
<reference evidence="24 25" key="2">
    <citation type="journal article" date="2013" name="Stand. Genomic Sci.">
        <title>Complete genome sequence of Halorhodospira halophila SL1.</title>
        <authorList>
            <person name="Challacombe J.F."/>
            <person name="Majid S."/>
            <person name="Deole R."/>
            <person name="Brettin T.S."/>
            <person name="Bruce D."/>
            <person name="Delano S.F."/>
            <person name="Detter J.C."/>
            <person name="Gleasner C.D."/>
            <person name="Han C.S."/>
            <person name="Misra M."/>
            <person name="Reitenga K.G."/>
            <person name="Mikhailova N."/>
            <person name="Woyke T."/>
            <person name="Pitluck S."/>
            <person name="Nolan M."/>
            <person name="Land M.L."/>
            <person name="Saunders E."/>
            <person name="Tapia R."/>
            <person name="Lapidus A."/>
            <person name="Ivanova N."/>
            <person name="Hoff W.D."/>
        </authorList>
    </citation>
    <scope>NUCLEOTIDE SEQUENCE [LARGE SCALE GENOMIC DNA]</scope>
    <source>
        <strain evidence="25">DSM 244 / SL1</strain>
    </source>
</reference>
<feature type="region of interest" description="Disordered" evidence="22">
    <location>
        <begin position="93"/>
        <end position="112"/>
    </location>
</feature>
<accession>A1WTG4</accession>
<dbReference type="RefSeq" id="WP_011812999.1">
    <property type="nucleotide sequence ID" value="NC_008789.1"/>
</dbReference>
<sequence>MTNEAPDDLDRGRRRFLTGAASVVGGVGAVFAAVPFIGFLRPSVEAQAEGAPIEVDVSKLEPGQRLEFEWKGSPIWVVSRTEEHLETLDKMVDRLRDPDSERDQQPEYARNKHRSVDPEVFVVVPICTHLGCIPTYYPEIEPMDFDADWLGGFFCPCHGARYDMAGRVYRAQPAPTNLEVPPHRQDGDKLVIGEHPEDADMSDPV</sequence>
<dbReference type="InterPro" id="IPR036922">
    <property type="entry name" value="Rieske_2Fe-2S_sf"/>
</dbReference>
<comment type="miscellaneous">
    <text evidence="20">The Rieske protein is a high potential 2Fe-2S protein.</text>
</comment>
<dbReference type="Gene3D" id="1.20.5.510">
    <property type="entry name" value="Single helix bin"/>
    <property type="match status" value="1"/>
</dbReference>
<keyword evidence="12" id="KW-1278">Translocase</keyword>
<keyword evidence="16" id="KW-0411">Iron-sulfur</keyword>
<evidence type="ECO:0000256" key="19">
    <source>
        <dbReference type="ARBA" id="ARBA00029351"/>
    </source>
</evidence>
<keyword evidence="13 20" id="KW-0249">Electron transport</keyword>
<evidence type="ECO:0000256" key="3">
    <source>
        <dbReference type="ARBA" id="ARBA00010651"/>
    </source>
</evidence>
<evidence type="ECO:0000256" key="22">
    <source>
        <dbReference type="SAM" id="MobiDB-lite"/>
    </source>
</evidence>
<evidence type="ECO:0000256" key="9">
    <source>
        <dbReference type="ARBA" id="ARBA00022692"/>
    </source>
</evidence>
<evidence type="ECO:0000256" key="7">
    <source>
        <dbReference type="ARBA" id="ARBA00022448"/>
    </source>
</evidence>
<dbReference type="InterPro" id="IPR017941">
    <property type="entry name" value="Rieske_2Fe-2S"/>
</dbReference>
<comment type="cofactor">
    <cofactor evidence="20">
        <name>[2Fe-2S] cluster</name>
        <dbReference type="ChEBI" id="CHEBI:190135"/>
    </cofactor>
    <text evidence="20">Binds 1 [2Fe-2S] cluster per subunit.</text>
</comment>
<evidence type="ECO:0000256" key="14">
    <source>
        <dbReference type="ARBA" id="ARBA00022989"/>
    </source>
</evidence>
<dbReference type="PRINTS" id="PR00162">
    <property type="entry name" value="RIESKE"/>
</dbReference>
<gene>
    <name evidence="24" type="ordered locus">Hhal_0182</name>
</gene>